<sequence length="74" mass="8855">MNDESKRIIIYDNTVYELSEEQFERLVEVKEEANNLPFAGELHVEEHLNFNINQFKYLGEIDIDFDKTYSQPIK</sequence>
<dbReference type="EMBL" id="JANZQH010000016">
    <property type="protein sequence ID" value="MCT2410021.1"/>
    <property type="molecule type" value="Genomic_DNA"/>
</dbReference>
<protein>
    <submittedName>
        <fullName evidence="1">Uncharacterized protein</fullName>
    </submittedName>
</protein>
<comment type="caution">
    <text evidence="1">The sequence shown here is derived from an EMBL/GenBank/DDBJ whole genome shotgun (WGS) entry which is preliminary data.</text>
</comment>
<gene>
    <name evidence="1" type="ORF">NZD88_20895</name>
</gene>
<evidence type="ECO:0000313" key="2">
    <source>
        <dbReference type="Proteomes" id="UP001142057"/>
    </source>
</evidence>
<keyword evidence="2" id="KW-1185">Reference proteome</keyword>
<name>A0ABT2IMY2_9FLAO</name>
<dbReference type="RefSeq" id="WP_259831728.1">
    <property type="nucleotide sequence ID" value="NZ_JANZQH010000016.1"/>
</dbReference>
<dbReference type="Proteomes" id="UP001142057">
    <property type="component" value="Unassembled WGS sequence"/>
</dbReference>
<evidence type="ECO:0000313" key="1">
    <source>
        <dbReference type="EMBL" id="MCT2410021.1"/>
    </source>
</evidence>
<proteinExistence type="predicted"/>
<reference evidence="1" key="1">
    <citation type="submission" date="2022-08" db="EMBL/GenBank/DDBJ databases">
        <title>Chryseobacterium antibioticum,isolated from the rhizosphere soil of Pyrola in Tibet.</title>
        <authorList>
            <person name="Kan Y."/>
        </authorList>
    </citation>
    <scope>NUCLEOTIDE SEQUENCE</scope>
    <source>
        <strain evidence="1">Pc2-12</strain>
    </source>
</reference>
<organism evidence="1 2">
    <name type="scientific">Chryseobacterium pyrolae</name>
    <dbReference type="NCBI Taxonomy" id="2987481"/>
    <lineage>
        <taxon>Bacteria</taxon>
        <taxon>Pseudomonadati</taxon>
        <taxon>Bacteroidota</taxon>
        <taxon>Flavobacteriia</taxon>
        <taxon>Flavobacteriales</taxon>
        <taxon>Weeksellaceae</taxon>
        <taxon>Chryseobacterium group</taxon>
        <taxon>Chryseobacterium</taxon>
    </lineage>
</organism>
<accession>A0ABT2IMY2</accession>